<dbReference type="Proteomes" id="UP000750502">
    <property type="component" value="Unassembled WGS sequence"/>
</dbReference>
<gene>
    <name evidence="1" type="ORF">H9Q72_009203</name>
</gene>
<protein>
    <submittedName>
        <fullName evidence="1">Uncharacterized protein</fullName>
    </submittedName>
</protein>
<sequence length="217" mass="24855">MSSVATPSTFDHSSINVRNVDARRAHMKAFFIHLGLWNEEQVKVYREESEEQVSITVHNACHRQVNQVFFDFIVDQIVWYSILKQGNALGQGHDWQWTIDAVPDKKDLTAGGASVCHEQWRQRNLPHMMEDIIATGRVVNLDELYSYFNYIPMDSHIDCIFGGVSAQFPSYRIQDFNINVLRSYVLGFVEGAFPSCAKAYTSDEILALSKYKIVQGR</sequence>
<proteinExistence type="predicted"/>
<evidence type="ECO:0000313" key="2">
    <source>
        <dbReference type="Proteomes" id="UP000750502"/>
    </source>
</evidence>
<accession>A0A9P7HLX8</accession>
<comment type="caution">
    <text evidence="1">The sequence shown here is derived from an EMBL/GenBank/DDBJ whole genome shotgun (WGS) entry which is preliminary data.</text>
</comment>
<dbReference type="OrthoDB" id="5093989at2759"/>
<reference evidence="1" key="1">
    <citation type="journal article" date="2020" name="bioRxiv">
        <title>Historical genomics reveals the evolutionary mechanisms behind multiple outbreaks of the host-specific coffee wilt pathogen Fusarium xylarioides.</title>
        <authorList>
            <person name="Peck D."/>
            <person name="Nowell R.W."/>
            <person name="Flood J."/>
            <person name="Ryan M.J."/>
            <person name="Barraclough T.G."/>
        </authorList>
    </citation>
    <scope>NUCLEOTIDE SEQUENCE</scope>
    <source>
        <strain evidence="1">IMI 127659i</strain>
    </source>
</reference>
<dbReference type="AlphaFoldDB" id="A0A9P7HLX8"/>
<reference evidence="1" key="2">
    <citation type="submission" date="2020-10" db="EMBL/GenBank/DDBJ databases">
        <authorList>
            <person name="Peck L.D."/>
            <person name="Nowell R.W."/>
            <person name="Flood J."/>
            <person name="Ryan M.J."/>
            <person name="Barraclough T.G."/>
        </authorList>
    </citation>
    <scope>NUCLEOTIDE SEQUENCE</scope>
    <source>
        <strain evidence="1">IMI 127659i</strain>
    </source>
</reference>
<keyword evidence="2" id="KW-1185">Reference proteome</keyword>
<evidence type="ECO:0000313" key="1">
    <source>
        <dbReference type="EMBL" id="KAG5762692.1"/>
    </source>
</evidence>
<organism evidence="1 2">
    <name type="scientific">Fusarium xylarioides</name>
    <dbReference type="NCBI Taxonomy" id="221167"/>
    <lineage>
        <taxon>Eukaryota</taxon>
        <taxon>Fungi</taxon>
        <taxon>Dikarya</taxon>
        <taxon>Ascomycota</taxon>
        <taxon>Pezizomycotina</taxon>
        <taxon>Sordariomycetes</taxon>
        <taxon>Hypocreomycetidae</taxon>
        <taxon>Hypocreales</taxon>
        <taxon>Nectriaceae</taxon>
        <taxon>Fusarium</taxon>
        <taxon>Fusarium fujikuroi species complex</taxon>
    </lineage>
</organism>
<name>A0A9P7HLX8_9HYPO</name>
<dbReference type="EMBL" id="JADFTT010000356">
    <property type="protein sequence ID" value="KAG5762692.1"/>
    <property type="molecule type" value="Genomic_DNA"/>
</dbReference>